<reference evidence="1" key="1">
    <citation type="journal article" date="2020" name="mSystems">
        <title>Genome- and Community-Level Interaction Insights into Carbon Utilization and Element Cycling Functions of Hydrothermarchaeota in Hydrothermal Sediment.</title>
        <authorList>
            <person name="Zhou Z."/>
            <person name="Liu Y."/>
            <person name="Xu W."/>
            <person name="Pan J."/>
            <person name="Luo Z.H."/>
            <person name="Li M."/>
        </authorList>
    </citation>
    <scope>NUCLEOTIDE SEQUENCE [LARGE SCALE GENOMIC DNA]</scope>
    <source>
        <strain evidence="1">SpSt-8</strain>
    </source>
</reference>
<comment type="caution">
    <text evidence="1">The sequence shown here is derived from an EMBL/GenBank/DDBJ whole genome shotgun (WGS) entry which is preliminary data.</text>
</comment>
<gene>
    <name evidence="1" type="ORF">ENV88_00275</name>
</gene>
<accession>A0A7C3WNB8</accession>
<organism evidence="1">
    <name type="scientific">Thermofilum pendens</name>
    <dbReference type="NCBI Taxonomy" id="2269"/>
    <lineage>
        <taxon>Archaea</taxon>
        <taxon>Thermoproteota</taxon>
        <taxon>Thermoprotei</taxon>
        <taxon>Thermofilales</taxon>
        <taxon>Thermofilaceae</taxon>
        <taxon>Thermofilum</taxon>
    </lineage>
</organism>
<protein>
    <submittedName>
        <fullName evidence="1">Uncharacterized protein</fullName>
    </submittedName>
</protein>
<sequence length="226" mass="24986">MTLACTIFEVLREITAEEVLARLSGYSSVRGEVEFMERKVALGVRVREVAEVSGGVSGVFEETMLASVVVEDMVWKVPLQYQCGFRFVWRKGACYLLVLAGRRRAHRVADAISYALFEEGGLISRVYIPPEKLRRLYAAEDVAVKQIVVSGLEEGGTVVLYGKNLKASRLRELLAGGRETYIVYEDPQGVFGVGSWGLVVALSNIGEGELEEYVVERVLPLVEPPP</sequence>
<dbReference type="AlphaFoldDB" id="A0A7C3WNB8"/>
<name>A0A7C3WNB8_THEPE</name>
<evidence type="ECO:0000313" key="1">
    <source>
        <dbReference type="EMBL" id="HGB24503.1"/>
    </source>
</evidence>
<proteinExistence type="predicted"/>
<dbReference type="EMBL" id="DTIB01000011">
    <property type="protein sequence ID" value="HGB24503.1"/>
    <property type="molecule type" value="Genomic_DNA"/>
</dbReference>